<evidence type="ECO:0000313" key="2">
    <source>
        <dbReference type="EMBL" id="MCC5604817.1"/>
    </source>
</evidence>
<name>A0ABS8IKP4_9NOSO</name>
<dbReference type="Proteomes" id="UP001199525">
    <property type="component" value="Unassembled WGS sequence"/>
</dbReference>
<sequence>MKRNQPKTQLSRSPALRARHSQEENCCGNAAAPIAGLGRRLAPFLAAQESSVINHWSLVISHQLVAVAIAVVAV</sequence>
<reference evidence="2 3" key="1">
    <citation type="journal article" date="2021" name="Microorganisms">
        <title>Genome Evolution of Filamentous Cyanobacterium Nostoc Species: From Facultative Symbiosis to Free Living.</title>
        <authorList>
            <person name="Huo D."/>
            <person name="Li H."/>
            <person name="Cai F."/>
            <person name="Guo X."/>
            <person name="Qiao Z."/>
            <person name="Wang W."/>
            <person name="Yu G."/>
            <person name="Li R."/>
        </authorList>
    </citation>
    <scope>NUCLEOTIDE SEQUENCE [LARGE SCALE GENOMIC DNA]</scope>
    <source>
        <strain evidence="2 3">CHAB 5714</strain>
    </source>
</reference>
<keyword evidence="3" id="KW-1185">Reference proteome</keyword>
<protein>
    <submittedName>
        <fullName evidence="2">Uncharacterized protein</fullName>
    </submittedName>
</protein>
<feature type="compositionally biased region" description="Polar residues" evidence="1">
    <location>
        <begin position="1"/>
        <end position="12"/>
    </location>
</feature>
<evidence type="ECO:0000256" key="1">
    <source>
        <dbReference type="SAM" id="MobiDB-lite"/>
    </source>
</evidence>
<dbReference type="RefSeq" id="WP_229490933.1">
    <property type="nucleotide sequence ID" value="NZ_JAIVFQ010000160.1"/>
</dbReference>
<feature type="region of interest" description="Disordered" evidence="1">
    <location>
        <begin position="1"/>
        <end position="22"/>
    </location>
</feature>
<accession>A0ABS8IKP4</accession>
<gene>
    <name evidence="2" type="ORF">LC586_38185</name>
</gene>
<evidence type="ECO:0000313" key="3">
    <source>
        <dbReference type="Proteomes" id="UP001199525"/>
    </source>
</evidence>
<proteinExistence type="predicted"/>
<comment type="caution">
    <text evidence="2">The sequence shown here is derived from an EMBL/GenBank/DDBJ whole genome shotgun (WGS) entry which is preliminary data.</text>
</comment>
<dbReference type="EMBL" id="JAIVFQ010000160">
    <property type="protein sequence ID" value="MCC5604817.1"/>
    <property type="molecule type" value="Genomic_DNA"/>
</dbReference>
<organism evidence="2 3">
    <name type="scientific">Nostoc favosum CHAB5714</name>
    <dbReference type="NCBI Taxonomy" id="2780399"/>
    <lineage>
        <taxon>Bacteria</taxon>
        <taxon>Bacillati</taxon>
        <taxon>Cyanobacteriota</taxon>
        <taxon>Cyanophyceae</taxon>
        <taxon>Nostocales</taxon>
        <taxon>Nostocaceae</taxon>
        <taxon>Nostoc</taxon>
        <taxon>Nostoc favosum</taxon>
    </lineage>
</organism>